<sequence length="374" mass="42423">MSKKKVALITGVTGQDGSYLVEFLLEKGYEVHGIKRRASQFNTQRVDHIYEDPHESNVNFKLHYGDLTDTSNLTRIISEVQPDEVYNLGAQSHVAVSFESPEYTADVDAIGTLRLLEAIRFLGLAKKTRFYQASTSELYGLVQEIPQKETTPFYPRSPYAVAKMYAYWITVNYREAYGMYACNGILFNHESPRRGETFVTRKITRGLANIAQGLSKKLYMGNLDSLRDWGHARDYVKMQWLMLQQEQPEDFVIATGVQHSVREFITMAANELGIKLRFEGTGVEEKGIIESIEGNKAPALKVGDVIVEVDPQYFRPAEVETLLGDPTNARVKLGWTPETTLNEMVKEMVEHDFNNAQQHALLKQHGFDVNVSIE</sequence>
<comment type="cofactor">
    <cofactor evidence="2 8">
        <name>NADP(+)</name>
        <dbReference type="ChEBI" id="CHEBI:58349"/>
    </cofactor>
</comment>
<keyword evidence="6 8" id="KW-0456">Lyase</keyword>
<organism evidence="10 11">
    <name type="scientific">Escherichia coli</name>
    <dbReference type="NCBI Taxonomy" id="562"/>
    <lineage>
        <taxon>Bacteria</taxon>
        <taxon>Pseudomonadati</taxon>
        <taxon>Pseudomonadota</taxon>
        <taxon>Gammaproteobacteria</taxon>
        <taxon>Enterobacterales</taxon>
        <taxon>Enterobacteriaceae</taxon>
        <taxon>Escherichia</taxon>
    </lineage>
</organism>
<dbReference type="Gene3D" id="3.40.50.720">
    <property type="entry name" value="NAD(P)-binding Rossmann-like Domain"/>
    <property type="match status" value="1"/>
</dbReference>
<dbReference type="Proteomes" id="UP000480485">
    <property type="component" value="Unassembled WGS sequence"/>
</dbReference>
<dbReference type="GO" id="GO:0042351">
    <property type="term" value="P:'de novo' GDP-L-fucose biosynthetic process"/>
    <property type="evidence" value="ECO:0007669"/>
    <property type="project" value="TreeGrafter"/>
</dbReference>
<gene>
    <name evidence="8 10" type="primary">gmd</name>
    <name evidence="10" type="ORF">GP954_05585</name>
</gene>
<evidence type="ECO:0000256" key="1">
    <source>
        <dbReference type="ARBA" id="ARBA00000188"/>
    </source>
</evidence>
<dbReference type="InterPro" id="IPR006368">
    <property type="entry name" value="GDP_Man_deHydtase"/>
</dbReference>
<dbReference type="Gene3D" id="3.90.25.10">
    <property type="entry name" value="UDP-galactose 4-epimerase, domain 1"/>
    <property type="match status" value="1"/>
</dbReference>
<evidence type="ECO:0000256" key="3">
    <source>
        <dbReference type="ARBA" id="ARBA00004912"/>
    </source>
</evidence>
<evidence type="ECO:0000256" key="6">
    <source>
        <dbReference type="ARBA" id="ARBA00023239"/>
    </source>
</evidence>
<dbReference type="InterPro" id="IPR016040">
    <property type="entry name" value="NAD(P)-bd_dom"/>
</dbReference>
<dbReference type="Pfam" id="PF16363">
    <property type="entry name" value="GDP_Man_Dehyd"/>
    <property type="match status" value="1"/>
</dbReference>
<accession>A0A6L7C8V3</accession>
<feature type="domain" description="NAD(P)-binding" evidence="9">
    <location>
        <begin position="8"/>
        <end position="348"/>
    </location>
</feature>
<evidence type="ECO:0000256" key="8">
    <source>
        <dbReference type="HAMAP-Rule" id="MF_00955"/>
    </source>
</evidence>
<protein>
    <recommendedName>
        <fullName evidence="5 8">GDP-mannose 4,6-dehydratase</fullName>
        <ecNumber evidence="5 8">4.2.1.47</ecNumber>
    </recommendedName>
    <alternativeName>
        <fullName evidence="8">GDP-D-mannose dehydratase</fullName>
    </alternativeName>
</protein>
<reference evidence="10 11" key="1">
    <citation type="submission" date="2019-12" db="EMBL/GenBank/DDBJ databases">
        <title>Enteriobacteria Tanzani isolates_8377-8380.</title>
        <authorList>
            <person name="Subbiah M."/>
            <person name="Call D."/>
        </authorList>
    </citation>
    <scope>NUCLEOTIDE SEQUENCE [LARGE SCALE GENOMIC DNA]</scope>
    <source>
        <strain evidence="10 11">8378wC7</strain>
    </source>
</reference>
<proteinExistence type="inferred from homology"/>
<comment type="catalytic activity">
    <reaction evidence="1 8">
        <text>GDP-alpha-D-mannose = GDP-4-dehydro-alpha-D-rhamnose + H2O</text>
        <dbReference type="Rhea" id="RHEA:23820"/>
        <dbReference type="ChEBI" id="CHEBI:15377"/>
        <dbReference type="ChEBI" id="CHEBI:57527"/>
        <dbReference type="ChEBI" id="CHEBI:57964"/>
        <dbReference type="EC" id="4.2.1.47"/>
    </reaction>
</comment>
<dbReference type="SUPFAM" id="SSF51735">
    <property type="entry name" value="NAD(P)-binding Rossmann-fold domains"/>
    <property type="match status" value="1"/>
</dbReference>
<comment type="function">
    <text evidence="7 8">Catalyzes the conversion of GDP-D-mannose to GDP-4-dehydro-6-deoxy-D-mannose.</text>
</comment>
<comment type="similarity">
    <text evidence="4 8">Belongs to the NAD(P)-dependent epimerase/dehydratase family. GDP-mannose 4,6-dehydratase subfamily.</text>
</comment>
<dbReference type="GO" id="GO:0070401">
    <property type="term" value="F:NADP+ binding"/>
    <property type="evidence" value="ECO:0007669"/>
    <property type="project" value="UniProtKB-UniRule"/>
</dbReference>
<dbReference type="HAMAP" id="MF_00955">
    <property type="entry name" value="GDP_Man_dehydratase"/>
    <property type="match status" value="1"/>
</dbReference>
<name>A0A6L7C8V3_ECOLX</name>
<dbReference type="GO" id="GO:0008446">
    <property type="term" value="F:GDP-mannose 4,6-dehydratase activity"/>
    <property type="evidence" value="ECO:0007669"/>
    <property type="project" value="UniProtKB-UniRule"/>
</dbReference>
<evidence type="ECO:0000313" key="11">
    <source>
        <dbReference type="Proteomes" id="UP000480485"/>
    </source>
</evidence>
<dbReference type="NCBIfam" id="TIGR01472">
    <property type="entry name" value="gmd"/>
    <property type="match status" value="1"/>
</dbReference>
<dbReference type="InterPro" id="IPR036291">
    <property type="entry name" value="NAD(P)-bd_dom_sf"/>
</dbReference>
<comment type="caution">
    <text evidence="8">Lacks conserved residue(s) required for the propagation of feature annotation.</text>
</comment>
<dbReference type="AlphaFoldDB" id="A0A6L7C8V3"/>
<comment type="pathway">
    <text evidence="3">Nucleotide-sugar biosynthesis; GDP-L-fucose biosynthesis via de novo pathway; GDP-L-fucose from GDP-alpha-D-mannose: step 1/2.</text>
</comment>
<dbReference type="FunFam" id="3.40.50.720:FF:000924">
    <property type="entry name" value="GDP-mannose 4,6 dehydratase"/>
    <property type="match status" value="1"/>
</dbReference>
<evidence type="ECO:0000256" key="7">
    <source>
        <dbReference type="ARBA" id="ARBA00059383"/>
    </source>
</evidence>
<evidence type="ECO:0000313" key="10">
    <source>
        <dbReference type="EMBL" id="MWT84651.1"/>
    </source>
</evidence>
<evidence type="ECO:0000256" key="4">
    <source>
        <dbReference type="ARBA" id="ARBA00009263"/>
    </source>
</evidence>
<evidence type="ECO:0000256" key="5">
    <source>
        <dbReference type="ARBA" id="ARBA00011989"/>
    </source>
</evidence>
<dbReference type="EMBL" id="WTRN01000041">
    <property type="protein sequence ID" value="MWT84651.1"/>
    <property type="molecule type" value="Genomic_DNA"/>
</dbReference>
<dbReference type="PANTHER" id="PTHR43715:SF1">
    <property type="entry name" value="GDP-MANNOSE 4,6 DEHYDRATASE"/>
    <property type="match status" value="1"/>
</dbReference>
<dbReference type="EC" id="4.2.1.47" evidence="5 8"/>
<comment type="caution">
    <text evidence="10">The sequence shown here is derived from an EMBL/GenBank/DDBJ whole genome shotgun (WGS) entry which is preliminary data.</text>
</comment>
<keyword evidence="8" id="KW-0521">NADP</keyword>
<evidence type="ECO:0000259" key="9">
    <source>
        <dbReference type="Pfam" id="PF16363"/>
    </source>
</evidence>
<dbReference type="CDD" id="cd05260">
    <property type="entry name" value="GDP_MD_SDR_e"/>
    <property type="match status" value="1"/>
</dbReference>
<dbReference type="PANTHER" id="PTHR43715">
    <property type="entry name" value="GDP-MANNOSE 4,6-DEHYDRATASE"/>
    <property type="match status" value="1"/>
</dbReference>
<dbReference type="RefSeq" id="WP_061349209.1">
    <property type="nucleotide sequence ID" value="NZ_CACRYV010000352.1"/>
</dbReference>
<evidence type="ECO:0000256" key="2">
    <source>
        <dbReference type="ARBA" id="ARBA00001937"/>
    </source>
</evidence>